<comment type="caution">
    <text evidence="2">The sequence shown here is derived from an EMBL/GenBank/DDBJ whole genome shotgun (WGS) entry which is preliminary data.</text>
</comment>
<dbReference type="InterPro" id="IPR005835">
    <property type="entry name" value="NTP_transferase_dom"/>
</dbReference>
<evidence type="ECO:0000259" key="1">
    <source>
        <dbReference type="Pfam" id="PF00483"/>
    </source>
</evidence>
<feature type="domain" description="Nucleotidyl transferase" evidence="1">
    <location>
        <begin position="7"/>
        <end position="27"/>
    </location>
</feature>
<dbReference type="Gene3D" id="3.90.550.10">
    <property type="entry name" value="Spore Coat Polysaccharide Biosynthesis Protein SpsA, Chain A"/>
    <property type="match status" value="1"/>
</dbReference>
<dbReference type="SUPFAM" id="SSF53448">
    <property type="entry name" value="Nucleotide-diphospho-sugar transferases"/>
    <property type="match status" value="1"/>
</dbReference>
<dbReference type="InterPro" id="IPR029044">
    <property type="entry name" value="Nucleotide-diphossugar_trans"/>
</dbReference>
<proteinExistence type="predicted"/>
<dbReference type="Pfam" id="PF00483">
    <property type="entry name" value="NTP_transferase"/>
    <property type="match status" value="1"/>
</dbReference>
<keyword evidence="3" id="KW-1185">Reference proteome</keyword>
<accession>A0ABU3C7F9</accession>
<name>A0ABU3C7F9_9FLAO</name>
<sequence>MSPIIHVLLTGGVGSRLWPLSRQSRPKR</sequence>
<reference evidence="2 3" key="1">
    <citation type="submission" date="2023-09" db="EMBL/GenBank/DDBJ databases">
        <authorList>
            <person name="Rey-Velasco X."/>
        </authorList>
    </citation>
    <scope>NUCLEOTIDE SEQUENCE [LARGE SCALE GENOMIC DNA]</scope>
    <source>
        <strain evidence="2 3">F363</strain>
    </source>
</reference>
<evidence type="ECO:0000313" key="3">
    <source>
        <dbReference type="Proteomes" id="UP001262889"/>
    </source>
</evidence>
<organism evidence="2 3">
    <name type="scientific">Autumnicola tepida</name>
    <dbReference type="NCBI Taxonomy" id="3075595"/>
    <lineage>
        <taxon>Bacteria</taxon>
        <taxon>Pseudomonadati</taxon>
        <taxon>Bacteroidota</taxon>
        <taxon>Flavobacteriia</taxon>
        <taxon>Flavobacteriales</taxon>
        <taxon>Flavobacteriaceae</taxon>
        <taxon>Autumnicola</taxon>
    </lineage>
</organism>
<dbReference type="Proteomes" id="UP001262889">
    <property type="component" value="Unassembled WGS sequence"/>
</dbReference>
<evidence type="ECO:0000313" key="2">
    <source>
        <dbReference type="EMBL" id="MDT0642274.1"/>
    </source>
</evidence>
<gene>
    <name evidence="2" type="ORF">RM553_05450</name>
</gene>
<protein>
    <submittedName>
        <fullName evidence="2">Sugar phosphate nucleotidyltransferase</fullName>
    </submittedName>
</protein>
<dbReference type="EMBL" id="JAVRHQ010000004">
    <property type="protein sequence ID" value="MDT0642274.1"/>
    <property type="molecule type" value="Genomic_DNA"/>
</dbReference>